<evidence type="ECO:0000256" key="5">
    <source>
        <dbReference type="ARBA" id="ARBA00022692"/>
    </source>
</evidence>
<dbReference type="PROSITE" id="PS50929">
    <property type="entry name" value="ABC_TM1F"/>
    <property type="match status" value="1"/>
</dbReference>
<evidence type="ECO:0000256" key="2">
    <source>
        <dbReference type="ARBA" id="ARBA00007577"/>
    </source>
</evidence>
<evidence type="ECO:0000256" key="11">
    <source>
        <dbReference type="ARBA" id="ARBA00022989"/>
    </source>
</evidence>
<dbReference type="FunFam" id="3.40.50.300:FF:000403">
    <property type="entry name" value="ATP-binding cassette sub-family B member 8, mitochondrial"/>
    <property type="match status" value="1"/>
</dbReference>
<keyword evidence="13" id="KW-0496">Mitochondrion</keyword>
<dbReference type="InterPro" id="IPR011527">
    <property type="entry name" value="ABC1_TM_dom"/>
</dbReference>
<dbReference type="FunCoup" id="E1ZWB0">
    <property type="interactions" value="109"/>
</dbReference>
<keyword evidence="12" id="KW-0406">Ion transport</keyword>
<dbReference type="SUPFAM" id="SSF52540">
    <property type="entry name" value="P-loop containing nucleoside triphosphate hydrolases"/>
    <property type="match status" value="1"/>
</dbReference>
<dbReference type="InterPro" id="IPR027417">
    <property type="entry name" value="P-loop_NTPase"/>
</dbReference>
<feature type="domain" description="ABC transmembrane type-1" evidence="21">
    <location>
        <begin position="229"/>
        <end position="499"/>
    </location>
</feature>
<evidence type="ECO:0000256" key="8">
    <source>
        <dbReference type="ARBA" id="ARBA00022840"/>
    </source>
</evidence>
<dbReference type="Pfam" id="PF00664">
    <property type="entry name" value="ABC_membrane"/>
    <property type="match status" value="2"/>
</dbReference>
<evidence type="ECO:0000256" key="3">
    <source>
        <dbReference type="ARBA" id="ARBA00022448"/>
    </source>
</evidence>
<evidence type="ECO:0000256" key="10">
    <source>
        <dbReference type="ARBA" id="ARBA00022958"/>
    </source>
</evidence>
<keyword evidence="5 19" id="KW-0812">Transmembrane</keyword>
<dbReference type="GO" id="GO:0006813">
    <property type="term" value="P:potassium ion transport"/>
    <property type="evidence" value="ECO:0007669"/>
    <property type="project" value="UniProtKB-KW"/>
</dbReference>
<keyword evidence="23" id="KW-1185">Reference proteome</keyword>
<dbReference type="InParanoid" id="E1ZWB0"/>
<evidence type="ECO:0000256" key="12">
    <source>
        <dbReference type="ARBA" id="ARBA00023065"/>
    </source>
</evidence>
<dbReference type="AlphaFoldDB" id="E1ZWB0"/>
<keyword evidence="7" id="KW-0999">Mitochondrion inner membrane</keyword>
<feature type="transmembrane region" description="Helical" evidence="19">
    <location>
        <begin position="359"/>
        <end position="378"/>
    </location>
</feature>
<proteinExistence type="inferred from homology"/>
<protein>
    <recommendedName>
        <fullName evidence="15">Mitochondrial potassium channel ATP-binding subunit</fullName>
    </recommendedName>
    <alternativeName>
        <fullName evidence="17">ATP-binding cassette sub-family B member 8, mitochondrial</fullName>
    </alternativeName>
    <alternativeName>
        <fullName evidence="16">Mitochondrial sulfonylurea-receptor</fullName>
    </alternativeName>
</protein>
<evidence type="ECO:0000256" key="1">
    <source>
        <dbReference type="ARBA" id="ARBA00004448"/>
    </source>
</evidence>
<dbReference type="SMART" id="SM00382">
    <property type="entry name" value="AAA"/>
    <property type="match status" value="1"/>
</dbReference>
<dbReference type="GO" id="GO:0005524">
    <property type="term" value="F:ATP binding"/>
    <property type="evidence" value="ECO:0007669"/>
    <property type="project" value="UniProtKB-KW"/>
</dbReference>
<evidence type="ECO:0000313" key="22">
    <source>
        <dbReference type="EMBL" id="EFN74514.1"/>
    </source>
</evidence>
<dbReference type="PROSITE" id="PS00211">
    <property type="entry name" value="ABC_TRANSPORTER_1"/>
    <property type="match status" value="1"/>
</dbReference>
<evidence type="ECO:0000259" key="21">
    <source>
        <dbReference type="PROSITE" id="PS50929"/>
    </source>
</evidence>
<keyword evidence="9" id="KW-0809">Transit peptide</keyword>
<gene>
    <name evidence="22" type="ORF">EAG_05976</name>
</gene>
<evidence type="ECO:0000256" key="7">
    <source>
        <dbReference type="ARBA" id="ARBA00022792"/>
    </source>
</evidence>
<feature type="transmembrane region" description="Helical" evidence="19">
    <location>
        <begin position="225"/>
        <end position="245"/>
    </location>
</feature>
<keyword evidence="10" id="KW-0630">Potassium</keyword>
<evidence type="ECO:0000256" key="17">
    <source>
        <dbReference type="ARBA" id="ARBA00042968"/>
    </source>
</evidence>
<dbReference type="Proteomes" id="UP000000311">
    <property type="component" value="Unassembled WGS sequence"/>
</dbReference>
<evidence type="ECO:0000256" key="13">
    <source>
        <dbReference type="ARBA" id="ARBA00023128"/>
    </source>
</evidence>
<feature type="region of interest" description="Disordered" evidence="18">
    <location>
        <begin position="1"/>
        <end position="41"/>
    </location>
</feature>
<dbReference type="GO" id="GO:0090374">
    <property type="term" value="P:oligopeptide export from mitochondrion"/>
    <property type="evidence" value="ECO:0007669"/>
    <property type="project" value="TreeGrafter"/>
</dbReference>
<dbReference type="SUPFAM" id="SSF90123">
    <property type="entry name" value="ABC transporter transmembrane region"/>
    <property type="match status" value="1"/>
</dbReference>
<dbReference type="InterPro" id="IPR017871">
    <property type="entry name" value="ABC_transporter-like_CS"/>
</dbReference>
<comment type="subcellular location">
    <subcellularLocation>
        <location evidence="1">Mitochondrion inner membrane</location>
        <topology evidence="1">Multi-pass membrane protein</topology>
    </subcellularLocation>
</comment>
<evidence type="ECO:0000313" key="23">
    <source>
        <dbReference type="Proteomes" id="UP000000311"/>
    </source>
</evidence>
<dbReference type="Gene3D" id="1.20.1560.10">
    <property type="entry name" value="ABC transporter type 1, transmembrane domain"/>
    <property type="match status" value="1"/>
</dbReference>
<evidence type="ECO:0000256" key="4">
    <source>
        <dbReference type="ARBA" id="ARBA00022538"/>
    </source>
</evidence>
<keyword evidence="14 19" id="KW-0472">Membrane</keyword>
<sequence length="777" mass="85767">MSIYPPSGMILHPGAHFGDSPTSDSGESRAPPWSHAQSRAGSRCTALRLFPEPSPLARADFASSPPRRSPAPAHRVCFTDEAFVPAAADRFVQNGAARTDGEEGKAMGNPVCSGKTERLARRGGYPLQKYVLQGKNQNIWGIAKREFIKSTRKCSKENINESKSVLSYIFKFGLGGLGVTTACILRSRNQIVLCREAKRISDIKSDTPELTFEWEKFFKYLYPHIWYLLVALSSALIVALLNIQIPQCVGSVINVLTEICQSKSDSTNEIFMQLTQPAFVLARMYIAQAFFTFVYIYTLSHVGERVAVSLRQDLFKSIIMQDIEFFDKTRSGEIGLRSLTQIIGCVISVIVISPQLTTLVVFSLPTIIFIGTLLGRSLRKLSMEALNQVAKSTAVCEEAIQNIRTVRAFAAEEKEAEMFYKEVERSSELYERLGFGIGFFQAGTNLLLNGILLSTLYFGGQLLSTGELSPGNLMAFLMATQTIQKSLGQLSVLFGSFVRGQSAGARVFQYLDMPPSPMMTGGNIITDQSMAGNIVFENVKFSYPTRPDHIILKNFNLHIPAGKTVAIVGTSGNGKSTVAALLERFYDVDEGSITIDGRDIRSLNSSYLRGNVFGYINQEPTLFATSIMENIRFGKQNATDDEVIEAAKEANAHEFITKFPNGYETEVGERGTQLSGGQKQRVAIARALLKQPSVLILDEATSALDYESERIVQKAIENATRGRTVLVIAHRLSTIKGADVIVVLQRGVIVEMGTHSELIKRKSVYYTLVNEQEKENM</sequence>
<dbReference type="PROSITE" id="PS50893">
    <property type="entry name" value="ABC_TRANSPORTER_2"/>
    <property type="match status" value="1"/>
</dbReference>
<evidence type="ECO:0000256" key="14">
    <source>
        <dbReference type="ARBA" id="ARBA00023136"/>
    </source>
</evidence>
<accession>E1ZWB0</accession>
<feature type="transmembrane region" description="Helical" evidence="19">
    <location>
        <begin position="278"/>
        <end position="297"/>
    </location>
</feature>
<dbReference type="GO" id="GO:0005743">
    <property type="term" value="C:mitochondrial inner membrane"/>
    <property type="evidence" value="ECO:0007669"/>
    <property type="project" value="UniProtKB-SubCell"/>
</dbReference>
<keyword evidence="3" id="KW-0813">Transport</keyword>
<keyword evidence="4" id="KW-0633">Potassium transport</keyword>
<dbReference type="GO" id="GO:0015421">
    <property type="term" value="F:ABC-type oligopeptide transporter activity"/>
    <property type="evidence" value="ECO:0007669"/>
    <property type="project" value="TreeGrafter"/>
</dbReference>
<dbReference type="InterPro" id="IPR003439">
    <property type="entry name" value="ABC_transporter-like_ATP-bd"/>
</dbReference>
<evidence type="ECO:0000259" key="20">
    <source>
        <dbReference type="PROSITE" id="PS50893"/>
    </source>
</evidence>
<dbReference type="CDD" id="cd18574">
    <property type="entry name" value="ABC_6TM_ABCB8_like"/>
    <property type="match status" value="1"/>
</dbReference>
<dbReference type="CDD" id="cd03249">
    <property type="entry name" value="ABC_MTABC3_MDL1_MDL2"/>
    <property type="match status" value="1"/>
</dbReference>
<dbReference type="PANTHER" id="PTHR43394">
    <property type="entry name" value="ATP-DEPENDENT PERMEASE MDL1, MITOCHONDRIAL"/>
    <property type="match status" value="1"/>
</dbReference>
<dbReference type="OMA" id="MTWLGER"/>
<evidence type="ECO:0000256" key="19">
    <source>
        <dbReference type="SAM" id="Phobius"/>
    </source>
</evidence>
<comment type="similarity">
    <text evidence="2">Belongs to the ABC transporter superfamily. ABCB family. Multidrug resistance exporter (TC 3.A.1.201) subfamily.</text>
</comment>
<dbReference type="InterPro" id="IPR036640">
    <property type="entry name" value="ABC1_TM_sf"/>
</dbReference>
<dbReference type="Gene3D" id="3.40.50.300">
    <property type="entry name" value="P-loop containing nucleotide triphosphate hydrolases"/>
    <property type="match status" value="1"/>
</dbReference>
<keyword evidence="6" id="KW-0547">Nucleotide-binding</keyword>
<dbReference type="EMBL" id="GL434791">
    <property type="protein sequence ID" value="EFN74514.1"/>
    <property type="molecule type" value="Genomic_DNA"/>
</dbReference>
<dbReference type="GO" id="GO:0016887">
    <property type="term" value="F:ATP hydrolysis activity"/>
    <property type="evidence" value="ECO:0007669"/>
    <property type="project" value="InterPro"/>
</dbReference>
<evidence type="ECO:0000256" key="16">
    <source>
        <dbReference type="ARBA" id="ARBA00041416"/>
    </source>
</evidence>
<evidence type="ECO:0000256" key="18">
    <source>
        <dbReference type="SAM" id="MobiDB-lite"/>
    </source>
</evidence>
<keyword evidence="8 22" id="KW-0067">ATP-binding</keyword>
<dbReference type="InterPro" id="IPR039421">
    <property type="entry name" value="Type_1_exporter"/>
</dbReference>
<organism evidence="23">
    <name type="scientific">Camponotus floridanus</name>
    <name type="common">Florida carpenter ant</name>
    <dbReference type="NCBI Taxonomy" id="104421"/>
    <lineage>
        <taxon>Eukaryota</taxon>
        <taxon>Metazoa</taxon>
        <taxon>Ecdysozoa</taxon>
        <taxon>Arthropoda</taxon>
        <taxon>Hexapoda</taxon>
        <taxon>Insecta</taxon>
        <taxon>Pterygota</taxon>
        <taxon>Neoptera</taxon>
        <taxon>Endopterygota</taxon>
        <taxon>Hymenoptera</taxon>
        <taxon>Apocrita</taxon>
        <taxon>Aculeata</taxon>
        <taxon>Formicoidea</taxon>
        <taxon>Formicidae</taxon>
        <taxon>Formicinae</taxon>
        <taxon>Camponotus</taxon>
    </lineage>
</organism>
<dbReference type="STRING" id="104421.E1ZWB0"/>
<dbReference type="OrthoDB" id="6500128at2759"/>
<dbReference type="InterPro" id="IPR003593">
    <property type="entry name" value="AAA+_ATPase"/>
</dbReference>
<evidence type="ECO:0000256" key="15">
    <source>
        <dbReference type="ARBA" id="ARBA00040439"/>
    </source>
</evidence>
<dbReference type="PANTHER" id="PTHR43394:SF17">
    <property type="entry name" value="MITOCHONDRIAL POTASSIUM CHANNEL ATP-BINDING SUBUNIT"/>
    <property type="match status" value="1"/>
</dbReference>
<keyword evidence="11 19" id="KW-1133">Transmembrane helix</keyword>
<evidence type="ECO:0000256" key="6">
    <source>
        <dbReference type="ARBA" id="ARBA00022741"/>
    </source>
</evidence>
<reference evidence="22 23" key="1">
    <citation type="journal article" date="2010" name="Science">
        <title>Genomic comparison of the ants Camponotus floridanus and Harpegnathos saltator.</title>
        <authorList>
            <person name="Bonasio R."/>
            <person name="Zhang G."/>
            <person name="Ye C."/>
            <person name="Mutti N.S."/>
            <person name="Fang X."/>
            <person name="Qin N."/>
            <person name="Donahue G."/>
            <person name="Yang P."/>
            <person name="Li Q."/>
            <person name="Li C."/>
            <person name="Zhang P."/>
            <person name="Huang Z."/>
            <person name="Berger S.L."/>
            <person name="Reinberg D."/>
            <person name="Wang J."/>
            <person name="Liebig J."/>
        </authorList>
    </citation>
    <scope>NUCLEOTIDE SEQUENCE [LARGE SCALE GENOMIC DNA]</scope>
    <source>
        <strain evidence="23">C129</strain>
    </source>
</reference>
<dbReference type="Pfam" id="PF00005">
    <property type="entry name" value="ABC_tran"/>
    <property type="match status" value="1"/>
</dbReference>
<name>E1ZWB0_CAMFO</name>
<feature type="domain" description="ABC transporter" evidence="20">
    <location>
        <begin position="534"/>
        <end position="771"/>
    </location>
</feature>
<evidence type="ECO:0000256" key="9">
    <source>
        <dbReference type="ARBA" id="ARBA00022946"/>
    </source>
</evidence>